<sequence length="108" mass="11115">MRNPRLLFDKVIDYSVEDLINLNVTGNILITRDANTPAGDPVVVNLSNLADVQALSRIVVENGATVVAGGGLASVGAIKNITVDGGTLELGGSVIAANVLRALLEIHG</sequence>
<dbReference type="KEGG" id="aasc:A4S02_00885"/>
<dbReference type="RefSeq" id="WP_070322679.1">
    <property type="nucleotide sequence ID" value="NZ_CP015164.1"/>
</dbReference>
<reference evidence="2" key="1">
    <citation type="submission" date="2016-04" db="EMBL/GenBank/DDBJ databases">
        <authorList>
            <person name="Jeon C.O."/>
            <person name="Cho G.Y."/>
            <person name="Jeong H.I."/>
            <person name="Kim K.H."/>
        </authorList>
    </citation>
    <scope>NUCLEOTIDE SEQUENCE [LARGE SCALE GENOMIC DNA]</scope>
    <source>
        <strain evidence="2">LMG 1590</strain>
    </source>
</reference>
<dbReference type="EMBL" id="CP015164">
    <property type="protein sequence ID" value="AOW45552.1"/>
    <property type="molecule type" value="Genomic_DNA"/>
</dbReference>
<dbReference type="AlphaFoldDB" id="A0A1D8QT93"/>
<protein>
    <submittedName>
        <fullName evidence="1">Uncharacterized protein</fullName>
    </submittedName>
</protein>
<name>A0A1D8QT93_9PROT</name>
<organism evidence="1 2">
    <name type="scientific">Acetobacter ascendens</name>
    <dbReference type="NCBI Taxonomy" id="481146"/>
    <lineage>
        <taxon>Bacteria</taxon>
        <taxon>Pseudomonadati</taxon>
        <taxon>Pseudomonadota</taxon>
        <taxon>Alphaproteobacteria</taxon>
        <taxon>Acetobacterales</taxon>
        <taxon>Acetobacteraceae</taxon>
        <taxon>Acetobacter</taxon>
    </lineage>
</organism>
<gene>
    <name evidence="1" type="ORF">A4S02_00885</name>
</gene>
<proteinExistence type="predicted"/>
<keyword evidence="2" id="KW-1185">Reference proteome</keyword>
<accession>A0A1D8QT93</accession>
<evidence type="ECO:0000313" key="1">
    <source>
        <dbReference type="EMBL" id="AOW45552.1"/>
    </source>
</evidence>
<evidence type="ECO:0000313" key="2">
    <source>
        <dbReference type="Proteomes" id="UP000175973"/>
    </source>
</evidence>
<dbReference type="Proteomes" id="UP000175973">
    <property type="component" value="Chromosome"/>
</dbReference>